<dbReference type="AlphaFoldDB" id="A0A5C5YMB7"/>
<dbReference type="PANTHER" id="PTHR30203">
    <property type="entry name" value="OUTER MEMBRANE CATION EFFLUX PROTEIN"/>
    <property type="match status" value="1"/>
</dbReference>
<dbReference type="EMBL" id="SJPO01000006">
    <property type="protein sequence ID" value="TWT76052.1"/>
    <property type="molecule type" value="Genomic_DNA"/>
</dbReference>
<dbReference type="Gene3D" id="1.20.1600.10">
    <property type="entry name" value="Outer membrane efflux proteins (OEP)"/>
    <property type="match status" value="1"/>
</dbReference>
<evidence type="ECO:0000313" key="3">
    <source>
        <dbReference type="Proteomes" id="UP000318478"/>
    </source>
</evidence>
<dbReference type="SUPFAM" id="SSF56954">
    <property type="entry name" value="Outer membrane efflux proteins (OEP)"/>
    <property type="match status" value="1"/>
</dbReference>
<dbReference type="InterPro" id="IPR010131">
    <property type="entry name" value="MdtP/NodT-like"/>
</dbReference>
<dbReference type="Proteomes" id="UP000318478">
    <property type="component" value="Unassembled WGS sequence"/>
</dbReference>
<proteinExistence type="inferred from homology"/>
<sequence length="332" mass="36730">MACGDSIQAGLITNPTVLIYFPTSIKEGQYTLYAPIESYFLRPARVKAANREYRRVGQQLVQNGLDVARDTRLASIDLALADAQARLAHEAIEIREQVLELTNQRLAEGDISQLESISAQVDKLNAAATEGVRQQDVAIAEAKLATLMGIPLVEEPLLPAGLPRPELGELDERALVAQALACRPDYHAARWAVAAASQRSKLSRWTWLRLDGLLDVRSAPSRTGGGVRFDLPIFNRNQGGIVRADWELNAALHSRDAIRDQVVQDVRTARGSIIRPGRTSVFWNGKFRPRSPRRCRSPRRGSPTVVRTTCSFCKPRASTWTSGAAYSTRPRR</sequence>
<comment type="similarity">
    <text evidence="1">Belongs to the outer membrane factor (OMF) (TC 1.B.17) family.</text>
</comment>
<name>A0A5C5YMB7_9BACT</name>
<dbReference type="Pfam" id="PF02321">
    <property type="entry name" value="OEP"/>
    <property type="match status" value="1"/>
</dbReference>
<evidence type="ECO:0000256" key="1">
    <source>
        <dbReference type="ARBA" id="ARBA00007613"/>
    </source>
</evidence>
<comment type="caution">
    <text evidence="2">The sequence shown here is derived from an EMBL/GenBank/DDBJ whole genome shotgun (WGS) entry which is preliminary data.</text>
</comment>
<organism evidence="2 3">
    <name type="scientific">Posidoniimonas polymericola</name>
    <dbReference type="NCBI Taxonomy" id="2528002"/>
    <lineage>
        <taxon>Bacteria</taxon>
        <taxon>Pseudomonadati</taxon>
        <taxon>Planctomycetota</taxon>
        <taxon>Planctomycetia</taxon>
        <taxon>Pirellulales</taxon>
        <taxon>Lacipirellulaceae</taxon>
        <taxon>Posidoniimonas</taxon>
    </lineage>
</organism>
<dbReference type="PANTHER" id="PTHR30203:SF24">
    <property type="entry name" value="BLR4935 PROTEIN"/>
    <property type="match status" value="1"/>
</dbReference>
<gene>
    <name evidence="2" type="ORF">Pla123a_28380</name>
</gene>
<dbReference type="GO" id="GO:0015562">
    <property type="term" value="F:efflux transmembrane transporter activity"/>
    <property type="evidence" value="ECO:0007669"/>
    <property type="project" value="InterPro"/>
</dbReference>
<protein>
    <submittedName>
        <fullName evidence="2">Outer membrane efflux protein</fullName>
    </submittedName>
</protein>
<keyword evidence="3" id="KW-1185">Reference proteome</keyword>
<accession>A0A5C5YMB7</accession>
<evidence type="ECO:0000313" key="2">
    <source>
        <dbReference type="EMBL" id="TWT76052.1"/>
    </source>
</evidence>
<dbReference type="InterPro" id="IPR003423">
    <property type="entry name" value="OMP_efflux"/>
</dbReference>
<reference evidence="2 3" key="1">
    <citation type="submission" date="2019-02" db="EMBL/GenBank/DDBJ databases">
        <title>Deep-cultivation of Planctomycetes and their phenomic and genomic characterization uncovers novel biology.</title>
        <authorList>
            <person name="Wiegand S."/>
            <person name="Jogler M."/>
            <person name="Boedeker C."/>
            <person name="Pinto D."/>
            <person name="Vollmers J."/>
            <person name="Rivas-Marin E."/>
            <person name="Kohn T."/>
            <person name="Peeters S.H."/>
            <person name="Heuer A."/>
            <person name="Rast P."/>
            <person name="Oberbeckmann S."/>
            <person name="Bunk B."/>
            <person name="Jeske O."/>
            <person name="Meyerdierks A."/>
            <person name="Storesund J.E."/>
            <person name="Kallscheuer N."/>
            <person name="Luecker S."/>
            <person name="Lage O.M."/>
            <person name="Pohl T."/>
            <person name="Merkel B.J."/>
            <person name="Hornburger P."/>
            <person name="Mueller R.-W."/>
            <person name="Bruemmer F."/>
            <person name="Labrenz M."/>
            <person name="Spormann A.M."/>
            <person name="Op Den Camp H."/>
            <person name="Overmann J."/>
            <person name="Amann R."/>
            <person name="Jetten M.S.M."/>
            <person name="Mascher T."/>
            <person name="Medema M.H."/>
            <person name="Devos D.P."/>
            <person name="Kaster A.-K."/>
            <person name="Ovreas L."/>
            <person name="Rohde M."/>
            <person name="Galperin M.Y."/>
            <person name="Jogler C."/>
        </authorList>
    </citation>
    <scope>NUCLEOTIDE SEQUENCE [LARGE SCALE GENOMIC DNA]</scope>
    <source>
        <strain evidence="2 3">Pla123a</strain>
    </source>
</reference>